<protein>
    <submittedName>
        <fullName evidence="7">OmpA family protein</fullName>
    </submittedName>
</protein>
<feature type="region of interest" description="Disordered" evidence="5">
    <location>
        <begin position="69"/>
        <end position="90"/>
    </location>
</feature>
<gene>
    <name evidence="7" type="ORF">IDM40_18785</name>
</gene>
<keyword evidence="2 4" id="KW-0472">Membrane</keyword>
<dbReference type="PROSITE" id="PS51123">
    <property type="entry name" value="OMPA_2"/>
    <property type="match status" value="1"/>
</dbReference>
<evidence type="ECO:0000256" key="5">
    <source>
        <dbReference type="SAM" id="MobiDB-lite"/>
    </source>
</evidence>
<name>A0ABR9PA70_9ACTN</name>
<evidence type="ECO:0000313" key="7">
    <source>
        <dbReference type="EMBL" id="MBE3000726.1"/>
    </source>
</evidence>
<reference evidence="7 8" key="1">
    <citation type="submission" date="2020-09" db="EMBL/GenBank/DDBJ databases">
        <title>Diversity and distribution of actinomycetes associated with coral in the coast of Hainan.</title>
        <authorList>
            <person name="Li F."/>
        </authorList>
    </citation>
    <scope>NUCLEOTIDE SEQUENCE [LARGE SCALE GENOMIC DNA]</scope>
    <source>
        <strain evidence="7 8">HNM0947</strain>
    </source>
</reference>
<dbReference type="Proteomes" id="UP000806528">
    <property type="component" value="Unassembled WGS sequence"/>
</dbReference>
<dbReference type="InterPro" id="IPR006665">
    <property type="entry name" value="OmpA-like"/>
</dbReference>
<evidence type="ECO:0000256" key="3">
    <source>
        <dbReference type="ARBA" id="ARBA00023237"/>
    </source>
</evidence>
<dbReference type="CDD" id="cd07185">
    <property type="entry name" value="OmpA_C-like"/>
    <property type="match status" value="1"/>
</dbReference>
<dbReference type="Gene3D" id="3.30.1330.60">
    <property type="entry name" value="OmpA-like domain"/>
    <property type="match status" value="1"/>
</dbReference>
<feature type="region of interest" description="Disordered" evidence="5">
    <location>
        <begin position="1"/>
        <end position="42"/>
    </location>
</feature>
<evidence type="ECO:0000313" key="8">
    <source>
        <dbReference type="Proteomes" id="UP000806528"/>
    </source>
</evidence>
<evidence type="ECO:0000259" key="6">
    <source>
        <dbReference type="PROSITE" id="PS51123"/>
    </source>
</evidence>
<keyword evidence="3" id="KW-0998">Cell outer membrane</keyword>
<evidence type="ECO:0000256" key="1">
    <source>
        <dbReference type="ARBA" id="ARBA00004442"/>
    </source>
</evidence>
<comment type="caution">
    <text evidence="7">The sequence shown here is derived from an EMBL/GenBank/DDBJ whole genome shotgun (WGS) entry which is preliminary data.</text>
</comment>
<dbReference type="Pfam" id="PF00691">
    <property type="entry name" value="OmpA"/>
    <property type="match status" value="1"/>
</dbReference>
<dbReference type="InterPro" id="IPR006664">
    <property type="entry name" value="OMP_bac"/>
</dbReference>
<feature type="domain" description="OmpA-like" evidence="6">
    <location>
        <begin position="267"/>
        <end position="382"/>
    </location>
</feature>
<accession>A0ABR9PA70</accession>
<dbReference type="InterPro" id="IPR050330">
    <property type="entry name" value="Bact_OuterMem_StrucFunc"/>
</dbReference>
<sequence length="382" mass="40433">MHKPEGHTPGETREAREAHEARDPRNPLTPSSAPAPTPSAFPHRTLLRGLAAAGALTLALTGCGLLNGNDSGDGDEEGENGDASGGGGAQEAIELPVSSETTSTEYGSDLQVEIQALERIDDDLLRLSIGVGNDTPEDIRNFDHLRDRDYGRYDASGATLLDPGSDSQHMPMTVSGSDGECYCSELEDRTAGAGIVEPLWVVFPAPSEDVEAMTVTTPITGPFHGVPITDADDAGDIDVPDLDDPVVHELLHETDQTVEGYQRYETDDDVTYELASDVLFDTESADLGDEAEETLTDVASEIDSVEPDSVTIDGHTDNTGDDSVNEPLSLERAEAVETALTGLVGADVDYAVDGHGSADPVADNDTDAGQEQNRRVTVSFEK</sequence>
<dbReference type="PRINTS" id="PR01021">
    <property type="entry name" value="OMPADOMAIN"/>
</dbReference>
<evidence type="ECO:0000256" key="2">
    <source>
        <dbReference type="ARBA" id="ARBA00023136"/>
    </source>
</evidence>
<comment type="subcellular location">
    <subcellularLocation>
        <location evidence="1">Cell outer membrane</location>
    </subcellularLocation>
</comment>
<organism evidence="7 8">
    <name type="scientific">Nocardiopsis coralli</name>
    <dbReference type="NCBI Taxonomy" id="2772213"/>
    <lineage>
        <taxon>Bacteria</taxon>
        <taxon>Bacillati</taxon>
        <taxon>Actinomycetota</taxon>
        <taxon>Actinomycetes</taxon>
        <taxon>Streptosporangiales</taxon>
        <taxon>Nocardiopsidaceae</taxon>
        <taxon>Nocardiopsis</taxon>
    </lineage>
</organism>
<dbReference type="SUPFAM" id="SSF103088">
    <property type="entry name" value="OmpA-like"/>
    <property type="match status" value="1"/>
</dbReference>
<feature type="region of interest" description="Disordered" evidence="5">
    <location>
        <begin position="306"/>
        <end position="325"/>
    </location>
</feature>
<dbReference type="InterPro" id="IPR036737">
    <property type="entry name" value="OmpA-like_sf"/>
</dbReference>
<proteinExistence type="predicted"/>
<feature type="compositionally biased region" description="Basic and acidic residues" evidence="5">
    <location>
        <begin position="1"/>
        <end position="25"/>
    </location>
</feature>
<feature type="region of interest" description="Disordered" evidence="5">
    <location>
        <begin position="351"/>
        <end position="382"/>
    </location>
</feature>
<keyword evidence="8" id="KW-1185">Reference proteome</keyword>
<dbReference type="PANTHER" id="PTHR30329:SF21">
    <property type="entry name" value="LIPOPROTEIN YIAD-RELATED"/>
    <property type="match status" value="1"/>
</dbReference>
<dbReference type="PANTHER" id="PTHR30329">
    <property type="entry name" value="STATOR ELEMENT OF FLAGELLAR MOTOR COMPLEX"/>
    <property type="match status" value="1"/>
</dbReference>
<dbReference type="EMBL" id="JADBGI010000017">
    <property type="protein sequence ID" value="MBE3000726.1"/>
    <property type="molecule type" value="Genomic_DNA"/>
</dbReference>
<dbReference type="RefSeq" id="WP_193123334.1">
    <property type="nucleotide sequence ID" value="NZ_JADBGI010000017.1"/>
</dbReference>
<evidence type="ECO:0000256" key="4">
    <source>
        <dbReference type="PROSITE-ProRule" id="PRU00473"/>
    </source>
</evidence>